<dbReference type="InterPro" id="IPR003825">
    <property type="entry name" value="Colicin-V_CvpA"/>
</dbReference>
<gene>
    <name evidence="6" type="ORF">EJK80_01485</name>
</gene>
<keyword evidence="2 5" id="KW-0812">Transmembrane</keyword>
<evidence type="ECO:0000256" key="1">
    <source>
        <dbReference type="ARBA" id="ARBA00004141"/>
    </source>
</evidence>
<feature type="transmembrane region" description="Helical" evidence="5">
    <location>
        <begin position="102"/>
        <end position="124"/>
    </location>
</feature>
<feature type="transmembrane region" description="Helical" evidence="5">
    <location>
        <begin position="62"/>
        <end position="82"/>
    </location>
</feature>
<evidence type="ECO:0000313" key="6">
    <source>
        <dbReference type="EMBL" id="TQE44287.1"/>
    </source>
</evidence>
<dbReference type="Gene3D" id="2.40.10.10">
    <property type="entry name" value="Trypsin-like serine proteases"/>
    <property type="match status" value="2"/>
</dbReference>
<comment type="subcellular location">
    <subcellularLocation>
        <location evidence="1">Membrane</location>
        <topology evidence="1">Multi-pass membrane protein</topology>
    </subcellularLocation>
</comment>
<evidence type="ECO:0000313" key="7">
    <source>
        <dbReference type="Proteomes" id="UP000318080"/>
    </source>
</evidence>
<accession>A0A540R9M0</accession>
<evidence type="ECO:0000256" key="2">
    <source>
        <dbReference type="ARBA" id="ARBA00022692"/>
    </source>
</evidence>
<sequence length="397" mass="41629">MTAALTVDAVIVLGALAAWWSGWRQGAWSSILSFIGIVSGLVLGMVAAPAVMELTEQTALRFLLGLGVVILLVGVGQIIGGMLGTTLRDRMRARSQQRVDSIVGAVFQVVAMLLITWLVSIPLASGLGSKVSKGISESEILGAMSRVAPSQLSNLPSGIAALLNDSGLPPLVSPWTDQSTVEVEAPRIEVEDRELVERLRPSVIHVLGDAETCSRRLMGSGFVVAEDYVVTNAHVVAGTNVVALDTTLGMKNAEVVYYNPDVDIAVLHSTGLGIAPLSWAPEQAQTGDDAVVMGFPLSGPFTASPARVREELTIVGPDIYAEGRVERHAYTVRGTIRQGNSGGPMINSTGEVLGVVFGASVDDSDTGYALTAEEVQSHIGDVTQLVDTVDTGTCVSK</sequence>
<keyword evidence="7" id="KW-1185">Reference proteome</keyword>
<dbReference type="STRING" id="1686286.GCA_900092335_00567"/>
<dbReference type="PANTHER" id="PTHR43019:SF23">
    <property type="entry name" value="PROTEASE DO-LIKE 5, CHLOROPLASTIC"/>
    <property type="match status" value="1"/>
</dbReference>
<dbReference type="Pfam" id="PF13365">
    <property type="entry name" value="Trypsin_2"/>
    <property type="match status" value="1"/>
</dbReference>
<dbReference type="GO" id="GO:0009403">
    <property type="term" value="P:toxin biosynthetic process"/>
    <property type="evidence" value="ECO:0007669"/>
    <property type="project" value="InterPro"/>
</dbReference>
<dbReference type="GO" id="GO:0004252">
    <property type="term" value="F:serine-type endopeptidase activity"/>
    <property type="evidence" value="ECO:0007669"/>
    <property type="project" value="InterPro"/>
</dbReference>
<dbReference type="GO" id="GO:0016020">
    <property type="term" value="C:membrane"/>
    <property type="evidence" value="ECO:0007669"/>
    <property type="project" value="UniProtKB-SubCell"/>
</dbReference>
<dbReference type="GO" id="GO:0006508">
    <property type="term" value="P:proteolysis"/>
    <property type="evidence" value="ECO:0007669"/>
    <property type="project" value="UniProtKB-KW"/>
</dbReference>
<dbReference type="RefSeq" id="WP_066489382.1">
    <property type="nucleotide sequence ID" value="NZ_JADPQA010000004.1"/>
</dbReference>
<name>A0A540R9M0_9CORY</name>
<evidence type="ECO:0000256" key="3">
    <source>
        <dbReference type="ARBA" id="ARBA00022989"/>
    </source>
</evidence>
<dbReference type="SUPFAM" id="SSF50494">
    <property type="entry name" value="Trypsin-like serine proteases"/>
    <property type="match status" value="1"/>
</dbReference>
<dbReference type="GeneID" id="79851901"/>
<evidence type="ECO:0000256" key="4">
    <source>
        <dbReference type="ARBA" id="ARBA00023136"/>
    </source>
</evidence>
<dbReference type="PRINTS" id="PR00834">
    <property type="entry name" value="PROTEASES2C"/>
</dbReference>
<dbReference type="PANTHER" id="PTHR43019">
    <property type="entry name" value="SERINE ENDOPROTEASE DEGS"/>
    <property type="match status" value="1"/>
</dbReference>
<dbReference type="InterPro" id="IPR043504">
    <property type="entry name" value="Peptidase_S1_PA_chymotrypsin"/>
</dbReference>
<dbReference type="AlphaFoldDB" id="A0A540R9M0"/>
<protein>
    <submittedName>
        <fullName evidence="6">MarP family serine protease</fullName>
    </submittedName>
</protein>
<dbReference type="EMBL" id="VHIR01000002">
    <property type="protein sequence ID" value="TQE44287.1"/>
    <property type="molecule type" value="Genomic_DNA"/>
</dbReference>
<dbReference type="Pfam" id="PF02674">
    <property type="entry name" value="Colicin_V"/>
    <property type="match status" value="1"/>
</dbReference>
<dbReference type="InterPro" id="IPR009003">
    <property type="entry name" value="Peptidase_S1_PA"/>
</dbReference>
<dbReference type="NCBIfam" id="NF033740">
    <property type="entry name" value="MarP_fam_protase"/>
    <property type="match status" value="1"/>
</dbReference>
<keyword evidence="4 5" id="KW-0472">Membrane</keyword>
<keyword evidence="3 5" id="KW-1133">Transmembrane helix</keyword>
<feature type="transmembrane region" description="Helical" evidence="5">
    <location>
        <begin position="27"/>
        <end position="50"/>
    </location>
</feature>
<dbReference type="InterPro" id="IPR047680">
    <property type="entry name" value="MarP-like"/>
</dbReference>
<keyword evidence="6" id="KW-0645">Protease</keyword>
<comment type="caution">
    <text evidence="6">The sequence shown here is derived from an EMBL/GenBank/DDBJ whole genome shotgun (WGS) entry which is preliminary data.</text>
</comment>
<keyword evidence="6" id="KW-0378">Hydrolase</keyword>
<evidence type="ECO:0000256" key="5">
    <source>
        <dbReference type="SAM" id="Phobius"/>
    </source>
</evidence>
<organism evidence="6 7">
    <name type="scientific">Corynebacterium phoceense</name>
    <dbReference type="NCBI Taxonomy" id="1686286"/>
    <lineage>
        <taxon>Bacteria</taxon>
        <taxon>Bacillati</taxon>
        <taxon>Actinomycetota</taxon>
        <taxon>Actinomycetes</taxon>
        <taxon>Mycobacteriales</taxon>
        <taxon>Corynebacteriaceae</taxon>
        <taxon>Corynebacterium</taxon>
    </lineage>
</organism>
<reference evidence="6 7" key="1">
    <citation type="submission" date="2019-06" db="EMBL/GenBank/DDBJ databases">
        <title>Draft genome of C. phoceense Strain 272.</title>
        <authorList>
            <person name="Pacheco L.G.C."/>
            <person name="Barberis C.M."/>
            <person name="Almuzara M.N."/>
            <person name="Traglia G.M."/>
            <person name="Santos C.S."/>
            <person name="Rocha D.J.P.G."/>
            <person name="Aguiar E.R.G.R."/>
            <person name="Vay C.A."/>
        </authorList>
    </citation>
    <scope>NUCLEOTIDE SEQUENCE [LARGE SCALE GENOMIC DNA]</scope>
    <source>
        <strain evidence="6 7">272</strain>
    </source>
</reference>
<proteinExistence type="predicted"/>
<dbReference type="InterPro" id="IPR001940">
    <property type="entry name" value="Peptidase_S1C"/>
</dbReference>
<dbReference type="Proteomes" id="UP000318080">
    <property type="component" value="Unassembled WGS sequence"/>
</dbReference>